<dbReference type="Gene3D" id="1.25.40.10">
    <property type="entry name" value="Tetratricopeptide repeat domain"/>
    <property type="match status" value="1"/>
</dbReference>
<organism evidence="2 3">
    <name type="scientific">Solanum stoloniferum</name>
    <dbReference type="NCBI Taxonomy" id="62892"/>
    <lineage>
        <taxon>Eukaryota</taxon>
        <taxon>Viridiplantae</taxon>
        <taxon>Streptophyta</taxon>
        <taxon>Embryophyta</taxon>
        <taxon>Tracheophyta</taxon>
        <taxon>Spermatophyta</taxon>
        <taxon>Magnoliopsida</taxon>
        <taxon>eudicotyledons</taxon>
        <taxon>Gunneridae</taxon>
        <taxon>Pentapetalae</taxon>
        <taxon>asterids</taxon>
        <taxon>lamiids</taxon>
        <taxon>Solanales</taxon>
        <taxon>Solanaceae</taxon>
        <taxon>Solanoideae</taxon>
        <taxon>Solaneae</taxon>
        <taxon>Solanum</taxon>
    </lineage>
</organism>
<evidence type="ECO:0008006" key="4">
    <source>
        <dbReference type="Google" id="ProtNLM"/>
    </source>
</evidence>
<dbReference type="PANTHER" id="PTHR26312:SF123">
    <property type="entry name" value="TETRATRICOPEPTIDE REPEAT (TPR)-LIKE SUPERFAMILY PROTEIN"/>
    <property type="match status" value="1"/>
</dbReference>
<feature type="non-terminal residue" evidence="2">
    <location>
        <position position="1"/>
    </location>
</feature>
<reference evidence="2 3" key="1">
    <citation type="submission" date="2024-05" db="EMBL/GenBank/DDBJ databases">
        <title>De novo assembly of an allotetraploid wild potato.</title>
        <authorList>
            <person name="Hosaka A.J."/>
        </authorList>
    </citation>
    <scope>NUCLEOTIDE SEQUENCE [LARGE SCALE GENOMIC DNA]</scope>
    <source>
        <tissue evidence="2">Young leaves</tissue>
    </source>
</reference>
<dbReference type="EMBL" id="JBJKTR010000008">
    <property type="protein sequence ID" value="KAL3361822.1"/>
    <property type="molecule type" value="Genomic_DNA"/>
</dbReference>
<feature type="region of interest" description="Disordered" evidence="1">
    <location>
        <begin position="151"/>
        <end position="190"/>
    </location>
</feature>
<dbReference type="AlphaFoldDB" id="A0ABD2TZD0"/>
<dbReference type="PANTHER" id="PTHR26312">
    <property type="entry name" value="TETRATRICOPEPTIDE REPEAT PROTEIN 5"/>
    <property type="match status" value="1"/>
</dbReference>
<evidence type="ECO:0000256" key="1">
    <source>
        <dbReference type="SAM" id="MobiDB-lite"/>
    </source>
</evidence>
<proteinExistence type="predicted"/>
<evidence type="ECO:0000313" key="2">
    <source>
        <dbReference type="EMBL" id="KAL3361822.1"/>
    </source>
</evidence>
<comment type="caution">
    <text evidence="2">The sequence shown here is derived from an EMBL/GenBank/DDBJ whole genome shotgun (WGS) entry which is preliminary data.</text>
</comment>
<gene>
    <name evidence="2" type="ORF">AABB24_014608</name>
</gene>
<dbReference type="InterPro" id="IPR011990">
    <property type="entry name" value="TPR-like_helical_dom_sf"/>
</dbReference>
<sequence>FSKFSHSNKYKLFKKKKRSCFSMKTVLFRTGSGSIPAVVPGSPRVSVPARESIGKVFIGEKKKKGCSSPMISLNSEVNRRGIRRVSSESDVIGSGFEGSSVTRKLSKIRSTSLSSIIPEEDCGSEQNELEVLQSIGSLSLTEDGRSYAGDWHRNSIPVDEPGFPGGGIGSTKNRKFGGRDEFDADSLTGGNSDPRKIGAYYKEMLNSDPMNSLLLRNYGKYLHEVERDFVKAEECYGRAILASPGDGEVLSLYGKLVWETQRNENRAKSYFDQAVHASPNDCTVLGSYAHFMWEAEGEEDEDEERETVGAGASTVAAY</sequence>
<name>A0ABD2TZD0_9SOLN</name>
<keyword evidence="3" id="KW-1185">Reference proteome</keyword>
<dbReference type="Proteomes" id="UP001627284">
    <property type="component" value="Unassembled WGS sequence"/>
</dbReference>
<dbReference type="SUPFAM" id="SSF48452">
    <property type="entry name" value="TPR-like"/>
    <property type="match status" value="1"/>
</dbReference>
<evidence type="ECO:0000313" key="3">
    <source>
        <dbReference type="Proteomes" id="UP001627284"/>
    </source>
</evidence>
<accession>A0ABD2TZD0</accession>
<feature type="region of interest" description="Disordered" evidence="1">
    <location>
        <begin position="297"/>
        <end position="318"/>
    </location>
</feature>
<protein>
    <recommendedName>
        <fullName evidence="4">O-linked n-acetylglucosamine transferase, ogt</fullName>
    </recommendedName>
</protein>